<dbReference type="Pfam" id="PF00043">
    <property type="entry name" value="GST_C"/>
    <property type="match status" value="1"/>
</dbReference>
<dbReference type="SUPFAM" id="SSF52833">
    <property type="entry name" value="Thioredoxin-like"/>
    <property type="match status" value="1"/>
</dbReference>
<comment type="caution">
    <text evidence="4">The sequence shown here is derived from an EMBL/GenBank/DDBJ whole genome shotgun (WGS) entry which is preliminary data.</text>
</comment>
<dbReference type="CDD" id="cd03046">
    <property type="entry name" value="GST_N_GTT1_like"/>
    <property type="match status" value="1"/>
</dbReference>
<dbReference type="InterPro" id="IPR004046">
    <property type="entry name" value="GST_C"/>
</dbReference>
<dbReference type="InterPro" id="IPR036249">
    <property type="entry name" value="Thioredoxin-like_sf"/>
</dbReference>
<dbReference type="CDD" id="cd03207">
    <property type="entry name" value="GST_C_8"/>
    <property type="match status" value="1"/>
</dbReference>
<protein>
    <submittedName>
        <fullName evidence="4">Glutathione S-transferase family protein</fullName>
    </submittedName>
</protein>
<dbReference type="SFLD" id="SFLDG00358">
    <property type="entry name" value="Main_(cytGST)"/>
    <property type="match status" value="1"/>
</dbReference>
<dbReference type="PANTHER" id="PTHR44051">
    <property type="entry name" value="GLUTATHIONE S-TRANSFERASE-RELATED"/>
    <property type="match status" value="1"/>
</dbReference>
<dbReference type="EMBL" id="JBHSFZ010000025">
    <property type="protein sequence ID" value="MFC4594890.1"/>
    <property type="molecule type" value="Genomic_DNA"/>
</dbReference>
<evidence type="ECO:0000259" key="2">
    <source>
        <dbReference type="PROSITE" id="PS50404"/>
    </source>
</evidence>
<dbReference type="PROSITE" id="PS50404">
    <property type="entry name" value="GST_NTER"/>
    <property type="match status" value="1"/>
</dbReference>
<comment type="similarity">
    <text evidence="1">Belongs to the GST superfamily.</text>
</comment>
<dbReference type="SFLD" id="SFLDS00019">
    <property type="entry name" value="Glutathione_Transferase_(cytos"/>
    <property type="match status" value="1"/>
</dbReference>
<dbReference type="PANTHER" id="PTHR44051:SF8">
    <property type="entry name" value="GLUTATHIONE S-TRANSFERASE GSTA"/>
    <property type="match status" value="1"/>
</dbReference>
<dbReference type="RefSeq" id="WP_380804932.1">
    <property type="nucleotide sequence ID" value="NZ_JBHSFZ010000025.1"/>
</dbReference>
<feature type="domain" description="GST C-terminal" evidence="3">
    <location>
        <begin position="103"/>
        <end position="227"/>
    </location>
</feature>
<dbReference type="Pfam" id="PF02798">
    <property type="entry name" value="GST_N"/>
    <property type="match status" value="1"/>
</dbReference>
<dbReference type="Gene3D" id="1.20.1050.10">
    <property type="match status" value="1"/>
</dbReference>
<organism evidence="4 5">
    <name type="scientific">Sphingobium tyrosinilyticum</name>
    <dbReference type="NCBI Taxonomy" id="2715436"/>
    <lineage>
        <taxon>Bacteria</taxon>
        <taxon>Pseudomonadati</taxon>
        <taxon>Pseudomonadota</taxon>
        <taxon>Alphaproteobacteria</taxon>
        <taxon>Sphingomonadales</taxon>
        <taxon>Sphingomonadaceae</taxon>
        <taxon>Sphingobium</taxon>
    </lineage>
</organism>
<proteinExistence type="inferred from homology"/>
<evidence type="ECO:0000256" key="1">
    <source>
        <dbReference type="RuleBase" id="RU003494"/>
    </source>
</evidence>
<evidence type="ECO:0000313" key="5">
    <source>
        <dbReference type="Proteomes" id="UP001595957"/>
    </source>
</evidence>
<dbReference type="SUPFAM" id="SSF47616">
    <property type="entry name" value="GST C-terminal domain-like"/>
    <property type="match status" value="1"/>
</dbReference>
<sequence>MIKDSTASRGRAAMSELTIWTLDWVPEGPRGFVRDLRLRWACEEADLPYAIRTVRFDDRETNHLDRQPFGQVPFLDVGGLKMFESGAALLHLARSSDVLMPSDPAGEAETLQWTIAALNSVEMASVPWWFLTLSGDENNQMTGWLGQRLDHMERVLSETEWLAAGRFTVADLLMADVLRIPKVRAFGDRPATEAYVSRVTARPAFKKAYDDQICFFKAADEKRAEKA</sequence>
<evidence type="ECO:0000313" key="4">
    <source>
        <dbReference type="EMBL" id="MFC4594890.1"/>
    </source>
</evidence>
<dbReference type="InterPro" id="IPR010987">
    <property type="entry name" value="Glutathione-S-Trfase_C-like"/>
</dbReference>
<accession>A0ABV9F2C9</accession>
<reference evidence="5" key="1">
    <citation type="journal article" date="2019" name="Int. J. Syst. Evol. Microbiol.">
        <title>The Global Catalogue of Microorganisms (GCM) 10K type strain sequencing project: providing services to taxonomists for standard genome sequencing and annotation.</title>
        <authorList>
            <consortium name="The Broad Institute Genomics Platform"/>
            <consortium name="The Broad Institute Genome Sequencing Center for Infectious Disease"/>
            <person name="Wu L."/>
            <person name="Ma J."/>
        </authorList>
    </citation>
    <scope>NUCLEOTIDE SEQUENCE [LARGE SCALE GENOMIC DNA]</scope>
    <source>
        <strain evidence="5">NBRC 103632</strain>
    </source>
</reference>
<dbReference type="InterPro" id="IPR036282">
    <property type="entry name" value="Glutathione-S-Trfase_C_sf"/>
</dbReference>
<gene>
    <name evidence="4" type="ORF">ACFO3E_11905</name>
</gene>
<dbReference type="PROSITE" id="PS50405">
    <property type="entry name" value="GST_CTER"/>
    <property type="match status" value="1"/>
</dbReference>
<name>A0ABV9F2C9_9SPHN</name>
<dbReference type="Proteomes" id="UP001595957">
    <property type="component" value="Unassembled WGS sequence"/>
</dbReference>
<evidence type="ECO:0000259" key="3">
    <source>
        <dbReference type="PROSITE" id="PS50405"/>
    </source>
</evidence>
<dbReference type="InterPro" id="IPR004045">
    <property type="entry name" value="Glutathione_S-Trfase_N"/>
</dbReference>
<keyword evidence="5" id="KW-1185">Reference proteome</keyword>
<dbReference type="InterPro" id="IPR040079">
    <property type="entry name" value="Glutathione_S-Trfase"/>
</dbReference>
<dbReference type="Gene3D" id="3.40.30.10">
    <property type="entry name" value="Glutaredoxin"/>
    <property type="match status" value="1"/>
</dbReference>
<feature type="domain" description="GST N-terminal" evidence="2">
    <location>
        <begin position="22"/>
        <end position="100"/>
    </location>
</feature>